<evidence type="ECO:0000256" key="1">
    <source>
        <dbReference type="SAM" id="MobiDB-lite"/>
    </source>
</evidence>
<dbReference type="AlphaFoldDB" id="A0A1V4KAI8"/>
<accession>A0A1V4KAI8</accession>
<proteinExistence type="predicted"/>
<name>A0A1V4KAI8_PATFA</name>
<feature type="region of interest" description="Disordered" evidence="1">
    <location>
        <begin position="118"/>
        <end position="150"/>
    </location>
</feature>
<evidence type="ECO:0000313" key="2">
    <source>
        <dbReference type="EMBL" id="OPJ81363.1"/>
    </source>
</evidence>
<protein>
    <submittedName>
        <fullName evidence="2">Uncharacterized protein</fullName>
    </submittedName>
</protein>
<evidence type="ECO:0000313" key="3">
    <source>
        <dbReference type="Proteomes" id="UP000190648"/>
    </source>
</evidence>
<comment type="caution">
    <text evidence="2">The sequence shown here is derived from an EMBL/GenBank/DDBJ whole genome shotgun (WGS) entry which is preliminary data.</text>
</comment>
<sequence length="150" mass="16781">MESLWVPMQELIPAGGRQRLDQFKPKLVEPMLEPPQGLVGKEQIGPGECLEEDKSKGVPGREAAHADEKVQAKEEGNVGMKSEEVLAGQGLGWRVANSMPLCAFKGWFANKLDEKLKEERFSPETRKGNGWFYSPDKKKDMKENDKPPMA</sequence>
<feature type="compositionally biased region" description="Basic and acidic residues" evidence="1">
    <location>
        <begin position="62"/>
        <end position="77"/>
    </location>
</feature>
<keyword evidence="3" id="KW-1185">Reference proteome</keyword>
<reference evidence="2 3" key="1">
    <citation type="submission" date="2016-02" db="EMBL/GenBank/DDBJ databases">
        <title>Band-tailed pigeon sequencing and assembly.</title>
        <authorList>
            <person name="Soares A.E."/>
            <person name="Novak B.J."/>
            <person name="Rice E.S."/>
            <person name="O'Connell B."/>
            <person name="Chang D."/>
            <person name="Weber S."/>
            <person name="Shapiro B."/>
        </authorList>
    </citation>
    <scope>NUCLEOTIDE SEQUENCE [LARGE SCALE GENOMIC DNA]</scope>
    <source>
        <strain evidence="2">BTP2013</strain>
        <tissue evidence="2">Blood</tissue>
    </source>
</reference>
<dbReference type="Proteomes" id="UP000190648">
    <property type="component" value="Unassembled WGS sequence"/>
</dbReference>
<gene>
    <name evidence="2" type="ORF">AV530_009830</name>
</gene>
<feature type="compositionally biased region" description="Basic and acidic residues" evidence="1">
    <location>
        <begin position="118"/>
        <end position="127"/>
    </location>
</feature>
<feature type="region of interest" description="Disordered" evidence="1">
    <location>
        <begin position="32"/>
        <end position="77"/>
    </location>
</feature>
<dbReference type="EMBL" id="LSYS01003973">
    <property type="protein sequence ID" value="OPJ81363.1"/>
    <property type="molecule type" value="Genomic_DNA"/>
</dbReference>
<feature type="compositionally biased region" description="Basic and acidic residues" evidence="1">
    <location>
        <begin position="135"/>
        <end position="150"/>
    </location>
</feature>
<organism evidence="2 3">
    <name type="scientific">Patagioenas fasciata monilis</name>
    <dbReference type="NCBI Taxonomy" id="372326"/>
    <lineage>
        <taxon>Eukaryota</taxon>
        <taxon>Metazoa</taxon>
        <taxon>Chordata</taxon>
        <taxon>Craniata</taxon>
        <taxon>Vertebrata</taxon>
        <taxon>Euteleostomi</taxon>
        <taxon>Archelosauria</taxon>
        <taxon>Archosauria</taxon>
        <taxon>Dinosauria</taxon>
        <taxon>Saurischia</taxon>
        <taxon>Theropoda</taxon>
        <taxon>Coelurosauria</taxon>
        <taxon>Aves</taxon>
        <taxon>Neognathae</taxon>
        <taxon>Neoaves</taxon>
        <taxon>Columbimorphae</taxon>
        <taxon>Columbiformes</taxon>
        <taxon>Columbidae</taxon>
        <taxon>Patagioenas</taxon>
    </lineage>
</organism>